<sequence>MGMNKEMRKKLVSEYLKPIFDRGMEAQRLNINLGTDEFYFNVVRLILSLETDTHRIAVIKKVEPNILTTEEAKEEVLKYHCSPETRPQDITITDVEETLMDAQRSRDIEYYGRNE</sequence>
<gene>
    <name evidence="1" type="ORF">LCGC14_1050100</name>
</gene>
<organism evidence="1">
    <name type="scientific">marine sediment metagenome</name>
    <dbReference type="NCBI Taxonomy" id="412755"/>
    <lineage>
        <taxon>unclassified sequences</taxon>
        <taxon>metagenomes</taxon>
        <taxon>ecological metagenomes</taxon>
    </lineage>
</organism>
<evidence type="ECO:0000313" key="1">
    <source>
        <dbReference type="EMBL" id="KKN09099.1"/>
    </source>
</evidence>
<dbReference type="EMBL" id="LAZR01004384">
    <property type="protein sequence ID" value="KKN09099.1"/>
    <property type="molecule type" value="Genomic_DNA"/>
</dbReference>
<protein>
    <submittedName>
        <fullName evidence="1">Uncharacterized protein</fullName>
    </submittedName>
</protein>
<proteinExistence type="predicted"/>
<name>A0A0F9MTK7_9ZZZZ</name>
<dbReference type="AlphaFoldDB" id="A0A0F9MTK7"/>
<accession>A0A0F9MTK7</accession>
<reference evidence="1" key="1">
    <citation type="journal article" date="2015" name="Nature">
        <title>Complex archaea that bridge the gap between prokaryotes and eukaryotes.</title>
        <authorList>
            <person name="Spang A."/>
            <person name="Saw J.H."/>
            <person name="Jorgensen S.L."/>
            <person name="Zaremba-Niedzwiedzka K."/>
            <person name="Martijn J."/>
            <person name="Lind A.E."/>
            <person name="van Eijk R."/>
            <person name="Schleper C."/>
            <person name="Guy L."/>
            <person name="Ettema T.J."/>
        </authorList>
    </citation>
    <scope>NUCLEOTIDE SEQUENCE</scope>
</reference>
<comment type="caution">
    <text evidence="1">The sequence shown here is derived from an EMBL/GenBank/DDBJ whole genome shotgun (WGS) entry which is preliminary data.</text>
</comment>